<proteinExistence type="predicted"/>
<dbReference type="AlphaFoldDB" id="A0AB34FR50"/>
<keyword evidence="1" id="KW-0732">Signal</keyword>
<feature type="chain" id="PRO_5044274053" evidence="1">
    <location>
        <begin position="19"/>
        <end position="301"/>
    </location>
</feature>
<organism evidence="2 3">
    <name type="scientific">Purpureocillium lavendulum</name>
    <dbReference type="NCBI Taxonomy" id="1247861"/>
    <lineage>
        <taxon>Eukaryota</taxon>
        <taxon>Fungi</taxon>
        <taxon>Dikarya</taxon>
        <taxon>Ascomycota</taxon>
        <taxon>Pezizomycotina</taxon>
        <taxon>Sordariomycetes</taxon>
        <taxon>Hypocreomycetidae</taxon>
        <taxon>Hypocreales</taxon>
        <taxon>Ophiocordycipitaceae</taxon>
        <taxon>Purpureocillium</taxon>
    </lineage>
</organism>
<name>A0AB34FR50_9HYPO</name>
<dbReference type="Proteomes" id="UP001163105">
    <property type="component" value="Unassembled WGS sequence"/>
</dbReference>
<keyword evidence="3" id="KW-1185">Reference proteome</keyword>
<gene>
    <name evidence="2" type="ORF">O9K51_07055</name>
</gene>
<sequence>MRSSLLMALAAGAFVADATNVTGNYGFTDHHELSVISEDVEVWSEWHERTIVRISDYSHPWPVDPAPWDLVEQMVRKHCGTPVKGKASSVACNARGVSTRALLASRAGPGSRPPGFGEVRLWIEGVFNPDHPMASREVLTKQLVHVMKSPFHPMRRVSVPSPPNGTRDGRPLTLHTIPKAIMVGNDWVPKHEDNRTFLAVRVETEPWDANEPGHVVVGLCKPFGENYLQPLRITIQKFRGIIGYTDCMNRGIGRDFPELFNEQRTPSTAAKRFIAEEEAKDPGWDFAGALGEKQHSDQGTQ</sequence>
<reference evidence="2" key="1">
    <citation type="submission" date="2023-01" db="EMBL/GenBank/DDBJ databases">
        <title>The growth and conidiation of Purpureocillium lavendulum are regulated by nitrogen source and histone H3K14 acetylation.</title>
        <authorList>
            <person name="Tang P."/>
            <person name="Han J."/>
            <person name="Zhang C."/>
            <person name="Tang P."/>
            <person name="Qi F."/>
            <person name="Zhang K."/>
            <person name="Liang L."/>
        </authorList>
    </citation>
    <scope>NUCLEOTIDE SEQUENCE</scope>
    <source>
        <strain evidence="2">YMF1.00683</strain>
    </source>
</reference>
<feature type="signal peptide" evidence="1">
    <location>
        <begin position="1"/>
        <end position="18"/>
    </location>
</feature>
<evidence type="ECO:0000313" key="3">
    <source>
        <dbReference type="Proteomes" id="UP001163105"/>
    </source>
</evidence>
<evidence type="ECO:0000256" key="1">
    <source>
        <dbReference type="SAM" id="SignalP"/>
    </source>
</evidence>
<comment type="caution">
    <text evidence="2">The sequence shown here is derived from an EMBL/GenBank/DDBJ whole genome shotgun (WGS) entry which is preliminary data.</text>
</comment>
<accession>A0AB34FR50</accession>
<evidence type="ECO:0000313" key="2">
    <source>
        <dbReference type="EMBL" id="KAJ6441259.1"/>
    </source>
</evidence>
<protein>
    <submittedName>
        <fullName evidence="2">Uncharacterized protein</fullName>
    </submittedName>
</protein>
<dbReference type="EMBL" id="JAQHRD010000005">
    <property type="protein sequence ID" value="KAJ6441259.1"/>
    <property type="molecule type" value="Genomic_DNA"/>
</dbReference>